<dbReference type="SUPFAM" id="SSF52540">
    <property type="entry name" value="P-loop containing nucleoside triphosphate hydrolases"/>
    <property type="match status" value="1"/>
</dbReference>
<organism evidence="3">
    <name type="scientific">Candidatus Thiocaldithrix dubininis</name>
    <dbReference type="NCBI Taxonomy" id="3080823"/>
    <lineage>
        <taxon>Bacteria</taxon>
        <taxon>Pseudomonadati</taxon>
        <taxon>Pseudomonadota</taxon>
        <taxon>Gammaproteobacteria</taxon>
        <taxon>Thiotrichales</taxon>
        <taxon>Thiotrichaceae</taxon>
        <taxon>Candidatus Thiocaldithrix</taxon>
    </lineage>
</organism>
<dbReference type="NCBIfam" id="TIGR04075">
    <property type="entry name" value="bacter_Pnkp"/>
    <property type="match status" value="1"/>
</dbReference>
<proteinExistence type="predicted"/>
<feature type="domain" description="Polynucleotide kinase-phosphatase ligase" evidence="2">
    <location>
        <begin position="469"/>
        <end position="844"/>
    </location>
</feature>
<dbReference type="Pfam" id="PF00149">
    <property type="entry name" value="Metallophos"/>
    <property type="match status" value="1"/>
</dbReference>
<evidence type="ECO:0000259" key="2">
    <source>
        <dbReference type="Pfam" id="PF16542"/>
    </source>
</evidence>
<dbReference type="Gene3D" id="3.30.470.30">
    <property type="entry name" value="DNA ligase/mRNA capping enzyme"/>
    <property type="match status" value="1"/>
</dbReference>
<reference evidence="3" key="2">
    <citation type="submission" date="2023-04" db="EMBL/GenBank/DDBJ databases">
        <authorList>
            <person name="Beletskiy A.V."/>
            <person name="Mardanov A.V."/>
            <person name="Ravin N.V."/>
        </authorList>
    </citation>
    <scope>NUCLEOTIDE SEQUENCE</scope>
    <source>
        <strain evidence="3">GKL-01</strain>
    </source>
</reference>
<keyword evidence="3" id="KW-0808">Transferase</keyword>
<dbReference type="PANTHER" id="PTHR42850">
    <property type="entry name" value="METALLOPHOSPHOESTERASE"/>
    <property type="match status" value="1"/>
</dbReference>
<dbReference type="KEGG" id="tdu:QJT80_05220"/>
<reference evidence="3" key="1">
    <citation type="journal article" date="2023" name="Int. J. Mol. Sci.">
        <title>Metagenomics Revealed a New Genus 'Candidatus Thiocaldithrix dubininis' gen. nov., sp. nov. and a New Species 'Candidatus Thiothrix putei' sp. nov. in the Family Thiotrichaceae, Some Members of Which Have Traits of Both Na+- and H+-Motive Energetics.</title>
        <authorList>
            <person name="Ravin N.V."/>
            <person name="Muntyan M.S."/>
            <person name="Smolyakov D.D."/>
            <person name="Rudenko T.S."/>
            <person name="Beletsky A.V."/>
            <person name="Mardanov A.V."/>
            <person name="Grabovich M.Y."/>
        </authorList>
    </citation>
    <scope>NUCLEOTIDE SEQUENCE</scope>
    <source>
        <strain evidence="3">GKL-01</strain>
    </source>
</reference>
<accession>A0AA95H780</accession>
<dbReference type="InterPro" id="IPR027417">
    <property type="entry name" value="P-loop_NTPase"/>
</dbReference>
<feature type="domain" description="Calcineurin-like phosphoesterase" evidence="1">
    <location>
        <begin position="185"/>
        <end position="376"/>
    </location>
</feature>
<dbReference type="Gene3D" id="3.60.21.10">
    <property type="match status" value="1"/>
</dbReference>
<dbReference type="GO" id="GO:0016301">
    <property type="term" value="F:kinase activity"/>
    <property type="evidence" value="ECO:0007669"/>
    <property type="project" value="UniProtKB-KW"/>
</dbReference>
<dbReference type="Proteomes" id="UP001300672">
    <property type="component" value="Chromosome"/>
</dbReference>
<name>A0AA95H780_9GAMM</name>
<dbReference type="CDD" id="cd07423">
    <property type="entry name" value="MPP_Prp_like"/>
    <property type="match status" value="1"/>
</dbReference>
<dbReference type="AlphaFoldDB" id="A0AA95H780"/>
<dbReference type="Gene3D" id="3.40.50.300">
    <property type="entry name" value="P-loop containing nucleotide triphosphate hydrolases"/>
    <property type="match status" value="1"/>
</dbReference>
<dbReference type="Pfam" id="PF16542">
    <property type="entry name" value="PNKP_ligase"/>
    <property type="match status" value="1"/>
</dbReference>
<evidence type="ECO:0000259" key="1">
    <source>
        <dbReference type="Pfam" id="PF00149"/>
    </source>
</evidence>
<dbReference type="SUPFAM" id="SSF56091">
    <property type="entry name" value="DNA ligase/mRNA capping enzyme, catalytic domain"/>
    <property type="match status" value="1"/>
</dbReference>
<sequence length="849" mass="94886">MRSLSIPDFALVMLVGVSSAGKSSFARQHFKPTEVISSDYCRGLVSDDETDQSATRPAFEVLDFIVRKRLEARRLTVIDATNIRPEDRKHYINLAREYYAPSVAIILNPPENVCHERNKQRTDRAISSQVIHAQYQTLKRGFRGLYKERIKVIHELKSVEEIASIASIERVPLWPDKRHETGAFDIIGDIHGCYTELTQLLSKLGYSLTQDAQGFAVSHTQARKLVFVGDLVDRGIASPAVLRLVMDLVKREQALCVLGNHEAKLLKWLNGRDVKLTHGLEQTVAQLQDSSDEFKAEVRKFLDSLISHYWLDHGRLAVAHAGIKETMIGRAASAIKAFCMFGDTTGETDEFGLPVRYPWAMDYRGKTTIVYGHTPTPKAEWLNNTICLDTGCVFGGKLTALRYPEMELCDVPALAQYAEPACPLGFSDDLLSAQQAHDDVLDFADVSGKRILSTTLRHKISVREENAAAALEVMSRFAVNPRWLIYLPPTMSPSETSERDGYLEYPSEAFAYFARHEVAQVVCEEKHMGSRAVIVVCRDAETAANRFGVTTGESGVIYTRTGRHFFNDVSLTQSVLQRLQTAISQADLWASLQSDWLCLDAEIMPWSAKAQTLIQEQYAPVGAAARIGLNAAMQALQQAAARGVDMGETLAHFQTRLDAVQHYGQAWEHYCWHVNSVDDLRIAPFHLLASEGAVHMDKPHTWHMQTLATLAATGDSLFMATQYRVVDVNDAAQIADACAWWENLTAQGGEGMVIKPLDFIANGGQVQPALKCRGKHYLRIIYGAEYDLSGNLQRLRKRGLHRKRSLALQEFALGHEALTRFVQQTPLRNVHECVFALLALETEPVDPRL</sequence>
<gene>
    <name evidence="3" type="ORF">QJT80_05220</name>
</gene>
<dbReference type="SUPFAM" id="SSF56300">
    <property type="entry name" value="Metallo-dependent phosphatases"/>
    <property type="match status" value="1"/>
</dbReference>
<dbReference type="InterPro" id="IPR050126">
    <property type="entry name" value="Ap4A_hydrolase"/>
</dbReference>
<dbReference type="InterPro" id="IPR032380">
    <property type="entry name" value="PNKP_ligase_dom"/>
</dbReference>
<protein>
    <submittedName>
        <fullName evidence="3">Polynucleotide kinase-phosphatase</fullName>
    </submittedName>
</protein>
<dbReference type="InterPro" id="IPR004843">
    <property type="entry name" value="Calcineurin-like_PHP"/>
</dbReference>
<dbReference type="EMBL" id="CP124755">
    <property type="protein sequence ID" value="WGZ91881.1"/>
    <property type="molecule type" value="Genomic_DNA"/>
</dbReference>
<dbReference type="InterPro" id="IPR029052">
    <property type="entry name" value="Metallo-depent_PP-like"/>
</dbReference>
<evidence type="ECO:0000313" key="3">
    <source>
        <dbReference type="EMBL" id="WGZ91881.1"/>
    </source>
</evidence>
<dbReference type="PANTHER" id="PTHR42850:SF7">
    <property type="entry name" value="BIS(5'-NUCLEOSYL)-TETRAPHOSPHATASE PRPE [ASYMMETRICAL]"/>
    <property type="match status" value="1"/>
</dbReference>
<dbReference type="GO" id="GO:0005737">
    <property type="term" value="C:cytoplasm"/>
    <property type="evidence" value="ECO:0007669"/>
    <property type="project" value="TreeGrafter"/>
</dbReference>
<keyword evidence="3" id="KW-0418">Kinase</keyword>
<dbReference type="Pfam" id="PF13671">
    <property type="entry name" value="AAA_33"/>
    <property type="match status" value="1"/>
</dbReference>
<dbReference type="GO" id="GO:0016791">
    <property type="term" value="F:phosphatase activity"/>
    <property type="evidence" value="ECO:0007669"/>
    <property type="project" value="TreeGrafter"/>
</dbReference>
<dbReference type="InterPro" id="IPR024028">
    <property type="entry name" value="PNKP_bac"/>
</dbReference>
<dbReference type="InterPro" id="IPR041780">
    <property type="entry name" value="MPP_PrpE-like"/>
</dbReference>